<feature type="compositionally biased region" description="Basic and acidic residues" evidence="1">
    <location>
        <begin position="133"/>
        <end position="142"/>
    </location>
</feature>
<organism evidence="2 3">
    <name type="scientific">Blyttiomyces helicus</name>
    <dbReference type="NCBI Taxonomy" id="388810"/>
    <lineage>
        <taxon>Eukaryota</taxon>
        <taxon>Fungi</taxon>
        <taxon>Fungi incertae sedis</taxon>
        <taxon>Chytridiomycota</taxon>
        <taxon>Chytridiomycota incertae sedis</taxon>
        <taxon>Chytridiomycetes</taxon>
        <taxon>Chytridiomycetes incertae sedis</taxon>
        <taxon>Blyttiomyces</taxon>
    </lineage>
</organism>
<evidence type="ECO:0000313" key="3">
    <source>
        <dbReference type="Proteomes" id="UP000269721"/>
    </source>
</evidence>
<accession>A0A4P9WHV9</accession>
<evidence type="ECO:0000256" key="1">
    <source>
        <dbReference type="SAM" id="MobiDB-lite"/>
    </source>
</evidence>
<keyword evidence="3" id="KW-1185">Reference proteome</keyword>
<feature type="compositionally biased region" description="Basic and acidic residues" evidence="1">
    <location>
        <begin position="186"/>
        <end position="197"/>
    </location>
</feature>
<dbReference type="AlphaFoldDB" id="A0A4P9WHV9"/>
<feature type="compositionally biased region" description="Polar residues" evidence="1">
    <location>
        <begin position="250"/>
        <end position="266"/>
    </location>
</feature>
<feature type="region of interest" description="Disordered" evidence="1">
    <location>
        <begin position="118"/>
        <end position="154"/>
    </location>
</feature>
<feature type="region of interest" description="Disordered" evidence="1">
    <location>
        <begin position="168"/>
        <end position="266"/>
    </location>
</feature>
<evidence type="ECO:0000313" key="2">
    <source>
        <dbReference type="EMBL" id="RKO91982.1"/>
    </source>
</evidence>
<name>A0A4P9WHV9_9FUNG</name>
<dbReference type="EMBL" id="KZ994818">
    <property type="protein sequence ID" value="RKO91982.1"/>
    <property type="molecule type" value="Genomic_DNA"/>
</dbReference>
<proteinExistence type="predicted"/>
<feature type="compositionally biased region" description="Basic residues" evidence="1">
    <location>
        <begin position="121"/>
        <end position="131"/>
    </location>
</feature>
<protein>
    <recommendedName>
        <fullName evidence="4">Ankyrin repeat-containing domain protein</fullName>
    </recommendedName>
</protein>
<dbReference type="Proteomes" id="UP000269721">
    <property type="component" value="Unassembled WGS sequence"/>
</dbReference>
<gene>
    <name evidence="2" type="ORF">BDK51DRAFT_37378</name>
</gene>
<reference evidence="3" key="1">
    <citation type="journal article" date="2018" name="Nat. Microbiol.">
        <title>Leveraging single-cell genomics to expand the fungal tree of life.</title>
        <authorList>
            <person name="Ahrendt S.R."/>
            <person name="Quandt C.A."/>
            <person name="Ciobanu D."/>
            <person name="Clum A."/>
            <person name="Salamov A."/>
            <person name="Andreopoulos B."/>
            <person name="Cheng J.F."/>
            <person name="Woyke T."/>
            <person name="Pelin A."/>
            <person name="Henrissat B."/>
            <person name="Reynolds N.K."/>
            <person name="Benny G.L."/>
            <person name="Smith M.E."/>
            <person name="James T.Y."/>
            <person name="Grigoriev I.V."/>
        </authorList>
    </citation>
    <scope>NUCLEOTIDE SEQUENCE [LARGE SCALE GENOMIC DNA]</scope>
</reference>
<feature type="compositionally biased region" description="Basic residues" evidence="1">
    <location>
        <begin position="209"/>
        <end position="227"/>
    </location>
</feature>
<sequence length="354" mass="39970">MKVFQKPLDKDDSSARLWIMTPLDSEALNVAAKNGHLELVKYLFAIGKPFPNAAMDSAATYGHMDFVKWSSTSGTTMRGLLWTEGLLKLQSLMHWPITTDPISRQGYDQCLHEQPLPQLQFRRKFARKSSTRRGQEGQDRRLPPRHRVPGSCDGEIVAQKVKFIMTDTPELAPRGKSKKARVKKQHLSDDHAEKTTTEEATAGEEDSKRKKRPLTKRKKKRPLKKGRQCLLLDEQRQKGKNDASAFIASTGPSTDPFSESTKKSQTMMTDPECLAIVKFHKTRKVGGAPNGGQALKKADCYKALLKYVPMPTSRGEAGVEWKDSMQGRTKYGLIPDDYHKWLTTVEKMVKKKCL</sequence>
<feature type="compositionally biased region" description="Basic residues" evidence="1">
    <location>
        <begin position="175"/>
        <end position="185"/>
    </location>
</feature>
<evidence type="ECO:0008006" key="4">
    <source>
        <dbReference type="Google" id="ProtNLM"/>
    </source>
</evidence>